<keyword evidence="3" id="KW-0449">Lipoprotein</keyword>
<sequence length="56" mass="6156">CSANWSGTQCERPAPKSSKSDNISTRSIAIIVPLVLLVTLITTLVIGLFLCKRKRR</sequence>
<accession>A0A091Q3G0</accession>
<keyword evidence="4" id="KW-1185">Reference proteome</keyword>
<dbReference type="PhylomeDB" id="A0A091Q3G0"/>
<name>A0A091Q3G0_LEPDC</name>
<keyword evidence="2" id="KW-1133">Transmembrane helix</keyword>
<keyword evidence="2" id="KW-0472">Membrane</keyword>
<protein>
    <submittedName>
        <fullName evidence="3">Low-density lipoprotein receptor-related protein 1B</fullName>
    </submittedName>
</protein>
<dbReference type="CDD" id="cd12087">
    <property type="entry name" value="TM_EGFR-like"/>
    <property type="match status" value="1"/>
</dbReference>
<organism evidence="3 4">
    <name type="scientific">Leptosomus discolor</name>
    <name type="common">Madagascar cuckoo roller</name>
    <name type="synonym">Cuculus discolor</name>
    <dbReference type="NCBI Taxonomy" id="188344"/>
    <lineage>
        <taxon>Eukaryota</taxon>
        <taxon>Metazoa</taxon>
        <taxon>Chordata</taxon>
        <taxon>Craniata</taxon>
        <taxon>Vertebrata</taxon>
        <taxon>Euteleostomi</taxon>
        <taxon>Archelosauria</taxon>
        <taxon>Archosauria</taxon>
        <taxon>Dinosauria</taxon>
        <taxon>Saurischia</taxon>
        <taxon>Theropoda</taxon>
        <taxon>Coelurosauria</taxon>
        <taxon>Aves</taxon>
        <taxon>Neognathae</taxon>
        <taxon>Neoaves</taxon>
        <taxon>Telluraves</taxon>
        <taxon>Coraciimorphae</taxon>
        <taxon>Coraciiformes</taxon>
        <taxon>Leptosomidae</taxon>
        <taxon>Leptosomus</taxon>
    </lineage>
</organism>
<keyword evidence="3" id="KW-0675">Receptor</keyword>
<evidence type="ECO:0000256" key="1">
    <source>
        <dbReference type="SAM" id="MobiDB-lite"/>
    </source>
</evidence>
<proteinExistence type="predicted"/>
<gene>
    <name evidence="3" type="ORF">N330_08107</name>
</gene>
<feature type="non-terminal residue" evidence="3">
    <location>
        <position position="1"/>
    </location>
</feature>
<feature type="non-terminal residue" evidence="3">
    <location>
        <position position="56"/>
    </location>
</feature>
<dbReference type="AlphaFoldDB" id="A0A091Q3G0"/>
<evidence type="ECO:0000256" key="2">
    <source>
        <dbReference type="SAM" id="Phobius"/>
    </source>
</evidence>
<evidence type="ECO:0000313" key="3">
    <source>
        <dbReference type="EMBL" id="KFQ14742.1"/>
    </source>
</evidence>
<reference evidence="3 4" key="1">
    <citation type="submission" date="2014-04" db="EMBL/GenBank/DDBJ databases">
        <title>Genome evolution of avian class.</title>
        <authorList>
            <person name="Zhang G."/>
            <person name="Li C."/>
        </authorList>
    </citation>
    <scope>NUCLEOTIDE SEQUENCE [LARGE SCALE GENOMIC DNA]</scope>
    <source>
        <strain evidence="3">BGI_N330</strain>
    </source>
</reference>
<evidence type="ECO:0000313" key="4">
    <source>
        <dbReference type="Proteomes" id="UP000053001"/>
    </source>
</evidence>
<feature type="region of interest" description="Disordered" evidence="1">
    <location>
        <begin position="1"/>
        <end position="22"/>
    </location>
</feature>
<dbReference type="Proteomes" id="UP000053001">
    <property type="component" value="Unassembled WGS sequence"/>
</dbReference>
<dbReference type="EMBL" id="KK686394">
    <property type="protein sequence ID" value="KFQ14742.1"/>
    <property type="molecule type" value="Genomic_DNA"/>
</dbReference>
<feature type="transmembrane region" description="Helical" evidence="2">
    <location>
        <begin position="28"/>
        <end position="51"/>
    </location>
</feature>
<keyword evidence="2" id="KW-0812">Transmembrane</keyword>